<dbReference type="SUPFAM" id="SSF56059">
    <property type="entry name" value="Glutathione synthetase ATP-binding domain-like"/>
    <property type="match status" value="1"/>
</dbReference>
<dbReference type="InterPro" id="IPR053317">
    <property type="entry name" value="Tubulin_polyglutamylase"/>
</dbReference>
<accession>A0A6G0ZQF2</accession>
<dbReference type="PROSITE" id="PS51221">
    <property type="entry name" value="TTL"/>
    <property type="match status" value="1"/>
</dbReference>
<proteinExistence type="predicted"/>
<keyword evidence="2" id="KW-1185">Reference proteome</keyword>
<dbReference type="OrthoDB" id="202825at2759"/>
<comment type="caution">
    <text evidence="1">The sequence shown here is derived from an EMBL/GenBank/DDBJ whole genome shotgun (WGS) entry which is preliminary data.</text>
</comment>
<dbReference type="EMBL" id="VUJU01000050">
    <property type="protein sequence ID" value="KAF0773535.1"/>
    <property type="molecule type" value="Genomic_DNA"/>
</dbReference>
<evidence type="ECO:0000313" key="1">
    <source>
        <dbReference type="EMBL" id="KAF0773535.1"/>
    </source>
</evidence>
<name>A0A6G0ZQF2_APHCR</name>
<dbReference type="Gene3D" id="3.30.470.20">
    <property type="entry name" value="ATP-grasp fold, B domain"/>
    <property type="match status" value="1"/>
</dbReference>
<protein>
    <submittedName>
        <fullName evidence="1">Tubulin polyglutamylase TTLL6</fullName>
    </submittedName>
</protein>
<sequence length="513" mass="59862">MRLRWFSMPLAVGFMLLLCLVLLAVNFFELNWIQYEHNKFHHGREPYAVQPPSPPPPSQWHADAAKRPAYIVLAKNKCDLAIVFQADAGHLTHVFDVFNVYGYTRRPFDKKVDWDVIWAHEYPFKTYADKIAFSDLKPHQKVNHFPGVGFITNKIDLATSDIKYVPPAFHMPLEKSKFFTFAKQYPHKLFVQKQNNHRGIKIKSIKELDFNSTGTFIQEYIDNPLLIDGYKFDIGVYTIITSIDPLRVYIYNGDILFRFCPEKYHPFNPDNIDKYVIGDDYLPTWEVPSLKKYYVEQGASMKASVEAHLKAQGRDATKIWDQLEDAIRVVCLEKESKIRNLMKNYKSKTNFFEMARFDFVVDNDLKVNMSPNLSSAHYRPNRLLYEQVLFNLFAIVGLTHFERREKSISMAVSTKNIVAYPETCAKMNCNSCDSEDCLLCSPCMDEYTKVQLTNAYREYIDRHDCKRVFPPKFNPNFLNNSVDLSGYSLNTRLMYKWFKGKCMADTECINLFT</sequence>
<organism evidence="1 2">
    <name type="scientific">Aphis craccivora</name>
    <name type="common">Cowpea aphid</name>
    <dbReference type="NCBI Taxonomy" id="307492"/>
    <lineage>
        <taxon>Eukaryota</taxon>
        <taxon>Metazoa</taxon>
        <taxon>Ecdysozoa</taxon>
        <taxon>Arthropoda</taxon>
        <taxon>Hexapoda</taxon>
        <taxon>Insecta</taxon>
        <taxon>Pterygota</taxon>
        <taxon>Neoptera</taxon>
        <taxon>Paraneoptera</taxon>
        <taxon>Hemiptera</taxon>
        <taxon>Sternorrhyncha</taxon>
        <taxon>Aphidomorpha</taxon>
        <taxon>Aphidoidea</taxon>
        <taxon>Aphididae</taxon>
        <taxon>Aphidini</taxon>
        <taxon>Aphis</taxon>
        <taxon>Aphis</taxon>
    </lineage>
</organism>
<gene>
    <name evidence="1" type="ORF">FWK35_00009033</name>
</gene>
<dbReference type="PANTHER" id="PTHR47113:SF1">
    <property type="entry name" value="LD09343P"/>
    <property type="match status" value="1"/>
</dbReference>
<evidence type="ECO:0000313" key="2">
    <source>
        <dbReference type="Proteomes" id="UP000478052"/>
    </source>
</evidence>
<dbReference type="InterPro" id="IPR004344">
    <property type="entry name" value="TTL/TTLL_fam"/>
</dbReference>
<dbReference type="Pfam" id="PF03133">
    <property type="entry name" value="TTL"/>
    <property type="match status" value="1"/>
</dbReference>
<dbReference type="Proteomes" id="UP000478052">
    <property type="component" value="Unassembled WGS sequence"/>
</dbReference>
<dbReference type="AlphaFoldDB" id="A0A6G0ZQF2"/>
<dbReference type="PANTHER" id="PTHR47113">
    <property type="entry name" value="LD09343P"/>
    <property type="match status" value="1"/>
</dbReference>
<reference evidence="1 2" key="1">
    <citation type="submission" date="2019-08" db="EMBL/GenBank/DDBJ databases">
        <title>Whole genome of Aphis craccivora.</title>
        <authorList>
            <person name="Voronova N.V."/>
            <person name="Shulinski R.S."/>
            <person name="Bandarenka Y.V."/>
            <person name="Zhorov D.G."/>
            <person name="Warner D."/>
        </authorList>
    </citation>
    <scope>NUCLEOTIDE SEQUENCE [LARGE SCALE GENOMIC DNA]</scope>
    <source>
        <strain evidence="1">180601</strain>
        <tissue evidence="1">Whole Body</tissue>
    </source>
</reference>